<organism evidence="3 5">
    <name type="scientific">Didymodactylos carnosus</name>
    <dbReference type="NCBI Taxonomy" id="1234261"/>
    <lineage>
        <taxon>Eukaryota</taxon>
        <taxon>Metazoa</taxon>
        <taxon>Spiralia</taxon>
        <taxon>Gnathifera</taxon>
        <taxon>Rotifera</taxon>
        <taxon>Eurotatoria</taxon>
        <taxon>Bdelloidea</taxon>
        <taxon>Philodinida</taxon>
        <taxon>Philodinidae</taxon>
        <taxon>Didymodactylos</taxon>
    </lineage>
</organism>
<gene>
    <name evidence="3" type="ORF">GPM918_LOCUS6834</name>
    <name evidence="4" type="ORF">SRO942_LOCUS6834</name>
</gene>
<proteinExistence type="predicted"/>
<evidence type="ECO:0000313" key="3">
    <source>
        <dbReference type="EMBL" id="CAF0865869.1"/>
    </source>
</evidence>
<dbReference type="EMBL" id="CAJOBC010001075">
    <property type="protein sequence ID" value="CAF3653362.1"/>
    <property type="molecule type" value="Genomic_DNA"/>
</dbReference>
<dbReference type="Proteomes" id="UP000681722">
    <property type="component" value="Unassembled WGS sequence"/>
</dbReference>
<dbReference type="OrthoDB" id="10012016at2759"/>
<sequence>MGASCCGTKNVISSKKAKVKQKDKDKVKGKDKKVIKQIQRKELQKPTDSNVIVHPFYGKSSSLYHLDENNTKPSSKTPQELNEVLAVQNRQLREQNKFNDNTIFDNVTFTQVSQQQRKTSTISTESEIEREQLVRQRPSMFDSSHRSTMNQDIDHIQSDDNIKNVQTLNELKLSVKENNKQTSVVLFHGKYCPYSRKVIPVFRKWARLYKDRVHLYEVDVENAKTLLDYYHVREIPAIMCFTDNNLDRPIWKRVAMNVSESETIHKKSSFDGLLSSFDLAIRSVSDNDHTDVDEQHAELSTISTSLVVYNNKVNRLSGQKFDDENNMIIVMDSNGAEKKHILHILQTQSDDEKEYYLLILDNGEILPSQSKLILTVTNETGEEEYLKAISESSPIQSKMNDFSTEKNSLNTDDRTDVVSSRLSLNLPNNQPRQYSNMSNKTEQSNRYDERFLTPITSIMLLNDEDHFAQDETQSQIKKLNNDVQQPDNEDATLFYISYFMNSDEIRYEGYSLPKTNTNNYLYHKQQNTDKNRHLSIQFSDDNSLFNARPMSITAYNDGRWKDQHTLSENDDANSTKYKNGEQNVSVVYIAPKKQHGIDDDQNILMTHELMNHPLKIDHSQISVMTLKSVPNSLLELPTDENQLKEYYTILDNCVYYSGWTTKQSLNPNCTVYLTKSSIGVSNSNDKVYYI</sequence>
<dbReference type="Proteomes" id="UP000663829">
    <property type="component" value="Unassembled WGS sequence"/>
</dbReference>
<dbReference type="Pfam" id="PF00085">
    <property type="entry name" value="Thioredoxin"/>
    <property type="match status" value="1"/>
</dbReference>
<keyword evidence="5" id="KW-1185">Reference proteome</keyword>
<accession>A0A813WTE5</accession>
<dbReference type="AlphaFoldDB" id="A0A813WTE5"/>
<feature type="region of interest" description="Disordered" evidence="1">
    <location>
        <begin position="424"/>
        <end position="445"/>
    </location>
</feature>
<dbReference type="EMBL" id="CAJNOQ010001075">
    <property type="protein sequence ID" value="CAF0865869.1"/>
    <property type="molecule type" value="Genomic_DNA"/>
</dbReference>
<evidence type="ECO:0000256" key="1">
    <source>
        <dbReference type="SAM" id="MobiDB-lite"/>
    </source>
</evidence>
<reference evidence="3" key="1">
    <citation type="submission" date="2021-02" db="EMBL/GenBank/DDBJ databases">
        <authorList>
            <person name="Nowell W R."/>
        </authorList>
    </citation>
    <scope>NUCLEOTIDE SEQUENCE</scope>
</reference>
<name>A0A813WTE5_9BILA</name>
<feature type="compositionally biased region" description="Polar residues" evidence="1">
    <location>
        <begin position="424"/>
        <end position="442"/>
    </location>
</feature>
<evidence type="ECO:0000259" key="2">
    <source>
        <dbReference type="Pfam" id="PF00085"/>
    </source>
</evidence>
<feature type="compositionally biased region" description="Basic and acidic residues" evidence="1">
    <location>
        <begin position="20"/>
        <end position="33"/>
    </location>
</feature>
<dbReference type="SUPFAM" id="SSF52833">
    <property type="entry name" value="Thioredoxin-like"/>
    <property type="match status" value="1"/>
</dbReference>
<evidence type="ECO:0000313" key="5">
    <source>
        <dbReference type="Proteomes" id="UP000663829"/>
    </source>
</evidence>
<evidence type="ECO:0000313" key="4">
    <source>
        <dbReference type="EMBL" id="CAF3653362.1"/>
    </source>
</evidence>
<protein>
    <recommendedName>
        <fullName evidence="2">Thioredoxin domain-containing protein</fullName>
    </recommendedName>
</protein>
<feature type="domain" description="Thioredoxin" evidence="2">
    <location>
        <begin position="174"/>
        <end position="245"/>
    </location>
</feature>
<dbReference type="InterPro" id="IPR013766">
    <property type="entry name" value="Thioredoxin_domain"/>
</dbReference>
<comment type="caution">
    <text evidence="3">The sequence shown here is derived from an EMBL/GenBank/DDBJ whole genome shotgun (WGS) entry which is preliminary data.</text>
</comment>
<dbReference type="InterPro" id="IPR036249">
    <property type="entry name" value="Thioredoxin-like_sf"/>
</dbReference>
<feature type="region of interest" description="Disordered" evidence="1">
    <location>
        <begin position="14"/>
        <end position="33"/>
    </location>
</feature>
<dbReference type="Gene3D" id="3.40.30.10">
    <property type="entry name" value="Glutaredoxin"/>
    <property type="match status" value="1"/>
</dbReference>